<name>A0A913Z547_PATMI</name>
<dbReference type="InterPro" id="IPR019734">
    <property type="entry name" value="TPR_rpt"/>
</dbReference>
<keyword evidence="1" id="KW-0802">TPR repeat</keyword>
<feature type="compositionally biased region" description="Polar residues" evidence="2">
    <location>
        <begin position="626"/>
        <end position="639"/>
    </location>
</feature>
<dbReference type="SUPFAM" id="SSF48439">
    <property type="entry name" value="Protein prenylyltransferase"/>
    <property type="match status" value="1"/>
</dbReference>
<evidence type="ECO:0000313" key="4">
    <source>
        <dbReference type="EnsemblMetazoa" id="XP_038045875.1"/>
    </source>
</evidence>
<feature type="region of interest" description="Disordered" evidence="2">
    <location>
        <begin position="599"/>
        <end position="649"/>
    </location>
</feature>
<dbReference type="InterPro" id="IPR042342">
    <property type="entry name" value="TTC22"/>
</dbReference>
<feature type="domain" description="TIR" evidence="3">
    <location>
        <begin position="752"/>
        <end position="879"/>
    </location>
</feature>
<dbReference type="GO" id="GO:0007165">
    <property type="term" value="P:signal transduction"/>
    <property type="evidence" value="ECO:0007669"/>
    <property type="project" value="InterPro"/>
</dbReference>
<evidence type="ECO:0000313" key="5">
    <source>
        <dbReference type="Proteomes" id="UP000887568"/>
    </source>
</evidence>
<dbReference type="InterPro" id="IPR035897">
    <property type="entry name" value="Toll_tir_struct_dom_sf"/>
</dbReference>
<dbReference type="PROSITE" id="PS50005">
    <property type="entry name" value="TPR"/>
    <property type="match status" value="1"/>
</dbReference>
<evidence type="ECO:0000259" key="3">
    <source>
        <dbReference type="PROSITE" id="PS50104"/>
    </source>
</evidence>
<dbReference type="InterPro" id="IPR011990">
    <property type="entry name" value="TPR-like_helical_dom_sf"/>
</dbReference>
<evidence type="ECO:0000256" key="1">
    <source>
        <dbReference type="PROSITE-ProRule" id="PRU00339"/>
    </source>
</evidence>
<dbReference type="InterPro" id="IPR000157">
    <property type="entry name" value="TIR_dom"/>
</dbReference>
<feature type="region of interest" description="Disordered" evidence="2">
    <location>
        <begin position="542"/>
        <end position="576"/>
    </location>
</feature>
<dbReference type="GeneID" id="119720307"/>
<evidence type="ECO:0000256" key="2">
    <source>
        <dbReference type="SAM" id="MobiDB-lite"/>
    </source>
</evidence>
<dbReference type="PANTHER" id="PTHR16253">
    <property type="entry name" value="TETRATRICOPEPTIDE REPEAT PROTEIN 22"/>
    <property type="match status" value="1"/>
</dbReference>
<dbReference type="Proteomes" id="UP000887568">
    <property type="component" value="Unplaced"/>
</dbReference>
<dbReference type="AlphaFoldDB" id="A0A913Z547"/>
<dbReference type="OrthoDB" id="10037120at2759"/>
<dbReference type="Gene3D" id="1.25.40.10">
    <property type="entry name" value="Tetratricopeptide repeat domain"/>
    <property type="match status" value="3"/>
</dbReference>
<dbReference type="PANTHER" id="PTHR16253:SF0">
    <property type="entry name" value="TETRATRICOPEPTIDE REPEAT PROTEIN 22"/>
    <property type="match status" value="1"/>
</dbReference>
<feature type="repeat" description="TPR" evidence="1">
    <location>
        <begin position="48"/>
        <end position="81"/>
    </location>
</feature>
<dbReference type="RefSeq" id="XP_038045875.1">
    <property type="nucleotide sequence ID" value="XM_038189947.1"/>
</dbReference>
<accession>A0A913Z547</accession>
<dbReference type="Pfam" id="PF13181">
    <property type="entry name" value="TPR_8"/>
    <property type="match status" value="1"/>
</dbReference>
<protein>
    <recommendedName>
        <fullName evidence="3">TIR domain-containing protein</fullName>
    </recommendedName>
</protein>
<dbReference type="SMART" id="SM00028">
    <property type="entry name" value="TPR"/>
    <property type="match status" value="3"/>
</dbReference>
<dbReference type="Pfam" id="PF13676">
    <property type="entry name" value="TIR_2"/>
    <property type="match status" value="1"/>
</dbReference>
<feature type="compositionally biased region" description="Polar residues" evidence="2">
    <location>
        <begin position="558"/>
        <end position="574"/>
    </location>
</feature>
<dbReference type="EnsemblMetazoa" id="XM_038189947.1">
    <property type="protein sequence ID" value="XP_038045875.1"/>
    <property type="gene ID" value="LOC119720307"/>
</dbReference>
<keyword evidence="5" id="KW-1185">Reference proteome</keyword>
<dbReference type="PROSITE" id="PS50104">
    <property type="entry name" value="TIR"/>
    <property type="match status" value="1"/>
</dbReference>
<reference evidence="4" key="1">
    <citation type="submission" date="2022-11" db="UniProtKB">
        <authorList>
            <consortium name="EnsemblMetazoa"/>
        </authorList>
    </citation>
    <scope>IDENTIFICATION</scope>
</reference>
<dbReference type="SMART" id="SM00255">
    <property type="entry name" value="TIR"/>
    <property type="match status" value="1"/>
</dbReference>
<dbReference type="Gene3D" id="3.40.50.10140">
    <property type="entry name" value="Toll/interleukin-1 receptor homology (TIR) domain"/>
    <property type="match status" value="1"/>
</dbReference>
<feature type="compositionally biased region" description="Basic and acidic residues" evidence="2">
    <location>
        <begin position="640"/>
        <end position="649"/>
    </location>
</feature>
<dbReference type="SUPFAM" id="SSF52200">
    <property type="entry name" value="Toll/Interleukin receptor TIR domain"/>
    <property type="match status" value="1"/>
</dbReference>
<organism evidence="4 5">
    <name type="scientific">Patiria miniata</name>
    <name type="common">Bat star</name>
    <name type="synonym">Asterina miniata</name>
    <dbReference type="NCBI Taxonomy" id="46514"/>
    <lineage>
        <taxon>Eukaryota</taxon>
        <taxon>Metazoa</taxon>
        <taxon>Echinodermata</taxon>
        <taxon>Eleutherozoa</taxon>
        <taxon>Asterozoa</taxon>
        <taxon>Asteroidea</taxon>
        <taxon>Valvatacea</taxon>
        <taxon>Valvatida</taxon>
        <taxon>Asterinidae</taxon>
        <taxon>Patiria</taxon>
    </lineage>
</organism>
<proteinExistence type="predicted"/>
<sequence>MSSADEFGHFRLPLTLNKGNIDMKAAERLFTKTNGKLGRFTESRPEHYASWNLLGMLAFRLGQFEEALQYLDKVLSPNEDPDNLNALANRKYICEKLYRLTEARDCEQKIARLLGEGVTEEGKRRLRKLRARSFFEQAFALTNEIYGFMATDRYRKAFALNQAAIELAGKDVAQSERAAWIFESGLACKSIYGRIKWNKSKKVEVKKFYQGAVNNFITIIQFNEDEDRKIKAWRRLGDLFYHSRDLLPPIQETYREFVDEPDKCFEKALSLSPNNPKVLTRRATHFIKKDQTKALSLLDRAIELGDSEFNLQVRYDRANIYLSQYKQQLKYSQKSRDPMAQRPDDTLLTRAKEDLSFAIKDVSKPWFTELMAEVLYYLATDCYGRLRYGSERLLQQALTYCAKAVEIADGSKRGTVHKVRGMCLCVMGEHQAALSSYKRAVECEIAASYHGGSVDALVLEYKHILPNNHLALREDLPLLADMVYWLQKVAEVSLSTNWDLWQLNKLKQMRDHWKIFVKYCKDNDYEKELEVIESAAIDKRRSSQLQHPISSPHDSDVPPTSEQGQNQSFPSASNVGDAASSFCDASSLSHDIQYKRQTRAKRQLSLPVSVEDGSLPPSVTRRQHSLPASSRYVQPTSRAQGEELSDRTGDNINAEYLRESQGASAAPARPIPDKIDRDIQTLSESLSQVDLDGNEEHHIPPDTIHITYSVNLKTGKTQHVATMPSPEEPPTEVVSKKNVREALERPQNNLGRKYDFFVIYSSSASEWVQHRMLEELEESGFKGCIKDRDFELGKPRNDNYTDSIKDSVCVIIVLTRDFETNNYDVRGMLMALDIDRLVIPVLYEDRVMPLVLKTLEHLDATGAVDWPRLARCIEQQVKL</sequence>